<dbReference type="AlphaFoldDB" id="A0A7S3X4G5"/>
<accession>A0A7S3X4G5</accession>
<evidence type="ECO:0000313" key="1">
    <source>
        <dbReference type="EMBL" id="CAE0595876.1"/>
    </source>
</evidence>
<organism evidence="1">
    <name type="scientific">Strombidinopsis acuminata</name>
    <dbReference type="NCBI Taxonomy" id="141414"/>
    <lineage>
        <taxon>Eukaryota</taxon>
        <taxon>Sar</taxon>
        <taxon>Alveolata</taxon>
        <taxon>Ciliophora</taxon>
        <taxon>Intramacronucleata</taxon>
        <taxon>Spirotrichea</taxon>
        <taxon>Choreotrichia</taxon>
        <taxon>Choreotrichida</taxon>
        <taxon>Strombidinopsidae</taxon>
        <taxon>Strombidinopsis</taxon>
    </lineage>
</organism>
<dbReference type="EMBL" id="HBIQ01097549">
    <property type="protein sequence ID" value="CAE0595876.1"/>
    <property type="molecule type" value="Transcribed_RNA"/>
</dbReference>
<gene>
    <name evidence="1" type="ORF">SACU0126_LOCUS31082</name>
</gene>
<reference evidence="1" key="1">
    <citation type="submission" date="2021-01" db="EMBL/GenBank/DDBJ databases">
        <authorList>
            <person name="Corre E."/>
            <person name="Pelletier E."/>
            <person name="Niang G."/>
            <person name="Scheremetjew M."/>
            <person name="Finn R."/>
            <person name="Kale V."/>
            <person name="Holt S."/>
            <person name="Cochrane G."/>
            <person name="Meng A."/>
            <person name="Brown T."/>
            <person name="Cohen L."/>
        </authorList>
    </citation>
    <scope>NUCLEOTIDE SEQUENCE</scope>
    <source>
        <strain evidence="1">SPMC142</strain>
    </source>
</reference>
<sequence length="151" mass="15960">MGAYTGPTGAASAEDVAQAIIDLEGLYSSKAKDLADTIVNISPASDDSIAALDIPADLAAVMKKRDGGHYVFDYKLYSTSEIATKKDGDILPVGENIDGDMIGLKDGAVVTMNEASDVLAPSFGIFIQRFRDAVLSNKVEWAEVGWVSIQS</sequence>
<name>A0A7S3X4G5_9SPIT</name>
<proteinExistence type="predicted"/>
<protein>
    <submittedName>
        <fullName evidence="1">Uncharacterized protein</fullName>
    </submittedName>
</protein>